<dbReference type="Proteomes" id="UP000033772">
    <property type="component" value="Unassembled WGS sequence"/>
</dbReference>
<dbReference type="AlphaFoldDB" id="A0A1J4N3E2"/>
<name>A0A1J4N3E2_9ACTN</name>
<evidence type="ECO:0000313" key="1">
    <source>
        <dbReference type="EMBL" id="OIJ25471.1"/>
    </source>
</evidence>
<reference evidence="1" key="1">
    <citation type="submission" date="2016-10" db="EMBL/GenBank/DDBJ databases">
        <title>Draft Genome Sequence of Nocardioides luteus Strain BAFB, an Alkane-Degrading Bacterium Isolated from JP-7 Polluted Soil.</title>
        <authorList>
            <person name="Brown L."/>
            <person name="Ruiz O.N."/>
            <person name="Gunasekera T."/>
        </authorList>
    </citation>
    <scope>NUCLEOTIDE SEQUENCE [LARGE SCALE GENOMIC DNA]</scope>
    <source>
        <strain evidence="1">BAFB</strain>
    </source>
</reference>
<evidence type="ECO:0000313" key="2">
    <source>
        <dbReference type="Proteomes" id="UP000033772"/>
    </source>
</evidence>
<evidence type="ECO:0008006" key="3">
    <source>
        <dbReference type="Google" id="ProtNLM"/>
    </source>
</evidence>
<dbReference type="EMBL" id="JZDQ02000025">
    <property type="protein sequence ID" value="OIJ25471.1"/>
    <property type="molecule type" value="Genomic_DNA"/>
</dbReference>
<keyword evidence="2" id="KW-1185">Reference proteome</keyword>
<dbReference type="OrthoDB" id="3873597at2"/>
<organism evidence="1 2">
    <name type="scientific">Nocardioides luteus</name>
    <dbReference type="NCBI Taxonomy" id="1844"/>
    <lineage>
        <taxon>Bacteria</taxon>
        <taxon>Bacillati</taxon>
        <taxon>Actinomycetota</taxon>
        <taxon>Actinomycetes</taxon>
        <taxon>Propionibacteriales</taxon>
        <taxon>Nocardioidaceae</taxon>
        <taxon>Nocardioides</taxon>
    </lineage>
</organism>
<sequence length="232" mass="24691">MVAGIERHQKLAQIEQLRSKVRRLEQKPGLGAELATHEALGGVVQLRAGGTYAADSLSLAMLLLAGPSSAGEWTAVVGVEDFGVEAAAEAGVDLERTILVPRPQDSWLEATAALVDVTTLVLVRPTGRVTPSVAEKIGARLRTRGAALVALGEWPRADVRLRATEPRWVGLGNGDGHLRARRMVVEAVRGTAPPRRTALWFPAEDGGLGPIGDWQSLEPVADIADLRKQESA</sequence>
<comment type="caution">
    <text evidence="1">The sequence shown here is derived from an EMBL/GenBank/DDBJ whole genome shotgun (WGS) entry which is preliminary data.</text>
</comment>
<protein>
    <recommendedName>
        <fullName evidence="3">Recombinase A</fullName>
    </recommendedName>
</protein>
<proteinExistence type="predicted"/>
<accession>A0A1J4N3E2</accession>
<dbReference type="STRING" id="1844.UG56_017900"/>
<gene>
    <name evidence="1" type="ORF">UG56_017900</name>
</gene>